<evidence type="ECO:0000313" key="1">
    <source>
        <dbReference type="EMBL" id="ANM46565.1"/>
    </source>
</evidence>
<organism evidence="1 2">
    <name type="scientific">Morganella phage vB_MmoM_MP1</name>
    <dbReference type="NCBI Taxonomy" id="1852628"/>
    <lineage>
        <taxon>Viruses</taxon>
        <taxon>Duplodnaviria</taxon>
        <taxon>Heunggongvirae</taxon>
        <taxon>Uroviricota</taxon>
        <taxon>Caudoviricetes</taxon>
        <taxon>Pantevenvirales</taxon>
        <taxon>Straboviridae</taxon>
        <taxon>Gualtarvirus</taxon>
        <taxon>Gualtarvirus mp1</taxon>
    </lineage>
</organism>
<reference evidence="1 2" key="1">
    <citation type="submission" date="2016-04" db="EMBL/GenBank/DDBJ databases">
        <title>Comparative genomics of Morganella phages MP1 and MP2 define new clades among the T4 and T7-like Viruses.</title>
        <authorList>
            <person name="Pinto G."/>
            <person name="Oliveira A."/>
            <person name="Malgorzata L."/>
            <person name="Kropinski A."/>
            <person name="Azeredo J."/>
        </authorList>
    </citation>
    <scope>NUCLEOTIDE SEQUENCE [LARGE SCALE GENOMIC DNA]</scope>
</reference>
<dbReference type="GeneID" id="29059319"/>
<gene>
    <name evidence="1" type="ORF">MP1_gp0258</name>
</gene>
<evidence type="ECO:0000313" key="2">
    <source>
        <dbReference type="Proteomes" id="UP000203816"/>
    </source>
</evidence>
<sequence>MFYTLTKYKKNGIEDVFISCSQVEMTKEEFYDGIVAYVDQIAPVESRMESGLDTLVITFITEKESQDFIKDYQIKGIRGSLKDGTITYDSNMYRQKMEKLCIM</sequence>
<protein>
    <submittedName>
        <fullName evidence="1">Uncharacterized protein</fullName>
    </submittedName>
</protein>
<dbReference type="EMBL" id="KX078569">
    <property type="protein sequence ID" value="ANM46565.1"/>
    <property type="molecule type" value="Genomic_DNA"/>
</dbReference>
<keyword evidence="2" id="KW-1185">Reference proteome</keyword>
<proteinExistence type="predicted"/>
<name>A0A192YBR4_9CAUD</name>
<dbReference type="RefSeq" id="YP_009280116.1">
    <property type="nucleotide sequence ID" value="NC_031020.1"/>
</dbReference>
<dbReference type="Proteomes" id="UP000203816">
    <property type="component" value="Segment"/>
</dbReference>
<accession>A0A192YBR4</accession>
<dbReference type="KEGG" id="vg:29059319"/>